<dbReference type="InterPro" id="IPR001709">
    <property type="entry name" value="Flavoprot_Pyr_Nucl_cyt_Rdtase"/>
</dbReference>
<dbReference type="PRINTS" id="PR00410">
    <property type="entry name" value="PHEHYDRXLASE"/>
</dbReference>
<accession>A0A830F5U2</accession>
<dbReference type="PRINTS" id="PR00371">
    <property type="entry name" value="FPNCR"/>
</dbReference>
<dbReference type="AlphaFoldDB" id="A0A830F5U2"/>
<dbReference type="RefSeq" id="WP_188876651.1">
    <property type="nucleotide sequence ID" value="NZ_BMPF01000001.1"/>
</dbReference>
<dbReference type="Gene3D" id="3.40.50.80">
    <property type="entry name" value="Nucleotide-binding domain of ferredoxin-NADP reductase (FNR) module"/>
    <property type="match status" value="1"/>
</dbReference>
<comment type="caution">
    <text evidence="2">The sequence shown here is derived from an EMBL/GenBank/DDBJ whole genome shotgun (WGS) entry which is preliminary data.</text>
</comment>
<keyword evidence="3" id="KW-1185">Reference proteome</keyword>
<dbReference type="GO" id="GO:0016491">
    <property type="term" value="F:oxidoreductase activity"/>
    <property type="evidence" value="ECO:0007669"/>
    <property type="project" value="InterPro"/>
</dbReference>
<protein>
    <recommendedName>
        <fullName evidence="1">FAD-binding FR-type domain-containing protein</fullName>
    </recommendedName>
</protein>
<dbReference type="Pfam" id="PF00175">
    <property type="entry name" value="NAD_binding_1"/>
    <property type="match status" value="1"/>
</dbReference>
<dbReference type="InterPro" id="IPR039261">
    <property type="entry name" value="FNR_nucleotide-bd"/>
</dbReference>
<evidence type="ECO:0000313" key="2">
    <source>
        <dbReference type="EMBL" id="GGL22177.1"/>
    </source>
</evidence>
<dbReference type="InterPro" id="IPR008333">
    <property type="entry name" value="Cbr1-like_FAD-bd_dom"/>
</dbReference>
<reference evidence="2 3" key="1">
    <citation type="journal article" date="2019" name="Int. J. Syst. Evol. Microbiol.">
        <title>The Global Catalogue of Microorganisms (GCM) 10K type strain sequencing project: providing services to taxonomists for standard genome sequencing and annotation.</title>
        <authorList>
            <consortium name="The Broad Institute Genomics Platform"/>
            <consortium name="The Broad Institute Genome Sequencing Center for Infectious Disease"/>
            <person name="Wu L."/>
            <person name="Ma J."/>
        </authorList>
    </citation>
    <scope>NUCLEOTIDE SEQUENCE [LARGE SCALE GENOMIC DNA]</scope>
    <source>
        <strain evidence="2 3">JCM 19585</strain>
    </source>
</reference>
<dbReference type="SUPFAM" id="SSF52343">
    <property type="entry name" value="Ferredoxin reductase-like, C-terminal NADP-linked domain"/>
    <property type="match status" value="1"/>
</dbReference>
<evidence type="ECO:0000259" key="1">
    <source>
        <dbReference type="PROSITE" id="PS51384"/>
    </source>
</evidence>
<proteinExistence type="predicted"/>
<evidence type="ECO:0000313" key="3">
    <source>
        <dbReference type="Proteomes" id="UP000628840"/>
    </source>
</evidence>
<dbReference type="InterPro" id="IPR017927">
    <property type="entry name" value="FAD-bd_FR_type"/>
</dbReference>
<dbReference type="Proteomes" id="UP000628840">
    <property type="component" value="Unassembled WGS sequence"/>
</dbReference>
<dbReference type="InterPro" id="IPR001433">
    <property type="entry name" value="OxRdtase_FAD/NAD-bd"/>
</dbReference>
<dbReference type="SUPFAM" id="SSF63380">
    <property type="entry name" value="Riboflavin synthase domain-like"/>
    <property type="match status" value="1"/>
</dbReference>
<gene>
    <name evidence="2" type="ORF">GCM10009037_01910</name>
</gene>
<organism evidence="2 3">
    <name type="scientific">Halarchaeum grantii</name>
    <dbReference type="NCBI Taxonomy" id="1193105"/>
    <lineage>
        <taxon>Archaea</taxon>
        <taxon>Methanobacteriati</taxon>
        <taxon>Methanobacteriota</taxon>
        <taxon>Stenosarchaea group</taxon>
        <taxon>Halobacteria</taxon>
        <taxon>Halobacteriales</taxon>
        <taxon>Halobacteriaceae</taxon>
    </lineage>
</organism>
<dbReference type="Gene3D" id="2.40.30.10">
    <property type="entry name" value="Translation factors"/>
    <property type="match status" value="1"/>
</dbReference>
<dbReference type="InterPro" id="IPR050415">
    <property type="entry name" value="MRET"/>
</dbReference>
<dbReference type="PANTHER" id="PTHR47354">
    <property type="entry name" value="NADH OXIDOREDUCTASE HCR"/>
    <property type="match status" value="1"/>
</dbReference>
<feature type="domain" description="FAD-binding FR-type" evidence="1">
    <location>
        <begin position="80"/>
        <end position="179"/>
    </location>
</feature>
<dbReference type="EMBL" id="BMPF01000001">
    <property type="protein sequence ID" value="GGL22177.1"/>
    <property type="molecule type" value="Genomic_DNA"/>
</dbReference>
<sequence length="346" mass="38971">MPEPRRPRPDAQVEELPLLTDTATVTRVDALDERRGDEIRRAVHRLLREHGADVTRHIDDDGIAWNALERELHDIDLPRVTRRKLGVLRERHERDYPSLVEVAFDPATEFDFAPGQFVTIRFRGTPRPYSLASSPNDEELSLCVRRVPGGRLSEKLCTDLEPGDHLPELRGPNGDFTLQDHSARDMAFLATGTGVAPLRSMIRYVFEEGLDTYEGEARDIWLFLGTAWADDCAFREEFRALDAAHEHFHYVPCLTRERYLTGWTGETGYVQQTLLKYVEDGVEAPDLSVGLREFLDAEPETDIDARIDPTELEVYACGVSAMVQTLEDVCSCVGVSGGDIRGEGYG</sequence>
<dbReference type="PANTHER" id="PTHR47354:SF5">
    <property type="entry name" value="PROTEIN RFBI"/>
    <property type="match status" value="1"/>
</dbReference>
<dbReference type="OrthoDB" id="35401at2157"/>
<dbReference type="PROSITE" id="PS51384">
    <property type="entry name" value="FAD_FR"/>
    <property type="match status" value="1"/>
</dbReference>
<dbReference type="Pfam" id="PF00970">
    <property type="entry name" value="FAD_binding_6"/>
    <property type="match status" value="1"/>
</dbReference>
<name>A0A830F5U2_9EURY</name>
<dbReference type="InterPro" id="IPR017938">
    <property type="entry name" value="Riboflavin_synthase-like_b-brl"/>
</dbReference>